<dbReference type="Proteomes" id="UP001500957">
    <property type="component" value="Unassembled WGS sequence"/>
</dbReference>
<comment type="caution">
    <text evidence="1">The sequence shown here is derived from an EMBL/GenBank/DDBJ whole genome shotgun (WGS) entry which is preliminary data.</text>
</comment>
<keyword evidence="2" id="KW-1185">Reference proteome</keyword>
<dbReference type="EMBL" id="BAAAHE010000063">
    <property type="protein sequence ID" value="GAA0638616.1"/>
    <property type="molecule type" value="Genomic_DNA"/>
</dbReference>
<organism evidence="1 2">
    <name type="scientific">Sporichthya brevicatena</name>
    <dbReference type="NCBI Taxonomy" id="171442"/>
    <lineage>
        <taxon>Bacteria</taxon>
        <taxon>Bacillati</taxon>
        <taxon>Actinomycetota</taxon>
        <taxon>Actinomycetes</taxon>
        <taxon>Sporichthyales</taxon>
        <taxon>Sporichthyaceae</taxon>
        <taxon>Sporichthya</taxon>
    </lineage>
</organism>
<gene>
    <name evidence="1" type="ORF">GCM10009547_48530</name>
</gene>
<sequence length="202" mass="21261">MIMRRLGAGAWGVALLLTGCSSGDSQIATPRQTVSGAVLPSPTPTLSPKDVPFALFPDNVPGPGWQFSEAVLPSAEGLEMFGEATPGLVWFAEWDGPDPAESAYLSVTLRRFGLADLDDREPLTAAGSGEIRGRSATWGQAGDGGAGVVRIAWGEGWTLELQGSESVDAMRRFADRLRPANLKQWRAAGGKVGCAPFAEDCD</sequence>
<proteinExistence type="predicted"/>
<dbReference type="PROSITE" id="PS51257">
    <property type="entry name" value="PROKAR_LIPOPROTEIN"/>
    <property type="match status" value="1"/>
</dbReference>
<dbReference type="RefSeq" id="WP_344609733.1">
    <property type="nucleotide sequence ID" value="NZ_BAAAHE010000063.1"/>
</dbReference>
<reference evidence="1 2" key="1">
    <citation type="journal article" date="2019" name="Int. J. Syst. Evol. Microbiol.">
        <title>The Global Catalogue of Microorganisms (GCM) 10K type strain sequencing project: providing services to taxonomists for standard genome sequencing and annotation.</title>
        <authorList>
            <consortium name="The Broad Institute Genomics Platform"/>
            <consortium name="The Broad Institute Genome Sequencing Center for Infectious Disease"/>
            <person name="Wu L."/>
            <person name="Ma J."/>
        </authorList>
    </citation>
    <scope>NUCLEOTIDE SEQUENCE [LARGE SCALE GENOMIC DNA]</scope>
    <source>
        <strain evidence="1 2">JCM 10671</strain>
    </source>
</reference>
<accession>A0ABN1HCT3</accession>
<protein>
    <submittedName>
        <fullName evidence="1">Uncharacterized protein</fullName>
    </submittedName>
</protein>
<evidence type="ECO:0000313" key="2">
    <source>
        <dbReference type="Proteomes" id="UP001500957"/>
    </source>
</evidence>
<name>A0ABN1HCT3_9ACTN</name>
<evidence type="ECO:0000313" key="1">
    <source>
        <dbReference type="EMBL" id="GAA0638616.1"/>
    </source>
</evidence>